<comment type="subcellular location">
    <subcellularLocation>
        <location evidence="1">Membrane</location>
        <topology evidence="1">Multi-pass membrane protein</topology>
    </subcellularLocation>
</comment>
<evidence type="ECO:0000313" key="7">
    <source>
        <dbReference type="Proteomes" id="UP000762676"/>
    </source>
</evidence>
<evidence type="ECO:0000256" key="2">
    <source>
        <dbReference type="ARBA" id="ARBA00022692"/>
    </source>
</evidence>
<dbReference type="EMBL" id="BMAT01001122">
    <property type="protein sequence ID" value="GFR80009.1"/>
    <property type="molecule type" value="Genomic_DNA"/>
</dbReference>
<accession>A0AAV4G3C1</accession>
<keyword evidence="2 5" id="KW-0812">Transmembrane</keyword>
<gene>
    <name evidence="6" type="ORF">ElyMa_000569300</name>
</gene>
<feature type="transmembrane region" description="Helical" evidence="5">
    <location>
        <begin position="147"/>
        <end position="166"/>
    </location>
</feature>
<dbReference type="InterPro" id="IPR036259">
    <property type="entry name" value="MFS_trans_sf"/>
</dbReference>
<name>A0AAV4G3C1_9GAST</name>
<comment type="caution">
    <text evidence="6">The sequence shown here is derived from an EMBL/GenBank/DDBJ whole genome shotgun (WGS) entry which is preliminary data.</text>
</comment>
<dbReference type="GO" id="GO:0022857">
    <property type="term" value="F:transmembrane transporter activity"/>
    <property type="evidence" value="ECO:0007669"/>
    <property type="project" value="TreeGrafter"/>
</dbReference>
<protein>
    <submittedName>
        <fullName evidence="6">Solute carrier family 46 member 3-like</fullName>
    </submittedName>
</protein>
<sequence length="298" mass="33476">MATLMPNRMKTTSEIWSSGEVKQAESWSSAVVKLSWRALVLPISQQKDGKVRRMVVVAAAAYFLGFSTVYSLDRVRLLYLMHRPFCWSAISIGWYQFGRQAIFNTAIITLVPLLHRCLPGVSLAVLGAIANITEYTLYAFARMDVHLYIALAVSFGHGLPLNMVRGETSRLFGPEEQGPWFACLAILENISFSVGIFLMSIYTISLRFYVGLIFHVYAAMALIMIIFLCIFQDIWLSYTKSVLHNEMSVKVPTAVIQTRAQQSELWTPHKGQSQAKVDGISESEDQSFIKKAKLSTLT</sequence>
<evidence type="ECO:0000313" key="6">
    <source>
        <dbReference type="EMBL" id="GFR80009.1"/>
    </source>
</evidence>
<keyword evidence="4 5" id="KW-0472">Membrane</keyword>
<evidence type="ECO:0000256" key="5">
    <source>
        <dbReference type="SAM" id="Phobius"/>
    </source>
</evidence>
<feature type="transmembrane region" description="Helical" evidence="5">
    <location>
        <begin position="121"/>
        <end position="141"/>
    </location>
</feature>
<feature type="transmembrane region" description="Helical" evidence="5">
    <location>
        <begin position="208"/>
        <end position="231"/>
    </location>
</feature>
<feature type="transmembrane region" description="Helical" evidence="5">
    <location>
        <begin position="54"/>
        <end position="72"/>
    </location>
</feature>
<dbReference type="PANTHER" id="PTHR23507:SF1">
    <property type="entry name" value="FI18259P1-RELATED"/>
    <property type="match status" value="1"/>
</dbReference>
<reference evidence="6 7" key="1">
    <citation type="journal article" date="2021" name="Elife">
        <title>Chloroplast acquisition without the gene transfer in kleptoplastic sea slugs, Plakobranchus ocellatus.</title>
        <authorList>
            <person name="Maeda T."/>
            <person name="Takahashi S."/>
            <person name="Yoshida T."/>
            <person name="Shimamura S."/>
            <person name="Takaki Y."/>
            <person name="Nagai Y."/>
            <person name="Toyoda A."/>
            <person name="Suzuki Y."/>
            <person name="Arimoto A."/>
            <person name="Ishii H."/>
            <person name="Satoh N."/>
            <person name="Nishiyama T."/>
            <person name="Hasebe M."/>
            <person name="Maruyama T."/>
            <person name="Minagawa J."/>
            <person name="Obokata J."/>
            <person name="Shigenobu S."/>
        </authorList>
    </citation>
    <scope>NUCLEOTIDE SEQUENCE [LARGE SCALE GENOMIC DNA]</scope>
</reference>
<keyword evidence="3 5" id="KW-1133">Transmembrane helix</keyword>
<evidence type="ECO:0000256" key="3">
    <source>
        <dbReference type="ARBA" id="ARBA00022989"/>
    </source>
</evidence>
<dbReference type="Proteomes" id="UP000762676">
    <property type="component" value="Unassembled WGS sequence"/>
</dbReference>
<evidence type="ECO:0000256" key="4">
    <source>
        <dbReference type="ARBA" id="ARBA00023136"/>
    </source>
</evidence>
<organism evidence="6 7">
    <name type="scientific">Elysia marginata</name>
    <dbReference type="NCBI Taxonomy" id="1093978"/>
    <lineage>
        <taxon>Eukaryota</taxon>
        <taxon>Metazoa</taxon>
        <taxon>Spiralia</taxon>
        <taxon>Lophotrochozoa</taxon>
        <taxon>Mollusca</taxon>
        <taxon>Gastropoda</taxon>
        <taxon>Heterobranchia</taxon>
        <taxon>Euthyneura</taxon>
        <taxon>Panpulmonata</taxon>
        <taxon>Sacoglossa</taxon>
        <taxon>Placobranchoidea</taxon>
        <taxon>Plakobranchidae</taxon>
        <taxon>Elysia</taxon>
    </lineage>
</organism>
<dbReference type="GO" id="GO:0016020">
    <property type="term" value="C:membrane"/>
    <property type="evidence" value="ECO:0007669"/>
    <property type="project" value="UniProtKB-SubCell"/>
</dbReference>
<keyword evidence="7" id="KW-1185">Reference proteome</keyword>
<evidence type="ECO:0000256" key="1">
    <source>
        <dbReference type="ARBA" id="ARBA00004141"/>
    </source>
</evidence>
<feature type="transmembrane region" description="Helical" evidence="5">
    <location>
        <begin position="178"/>
        <end position="202"/>
    </location>
</feature>
<dbReference type="PANTHER" id="PTHR23507">
    <property type="entry name" value="ZGC:174356"/>
    <property type="match status" value="1"/>
</dbReference>
<dbReference type="AlphaFoldDB" id="A0AAV4G3C1"/>
<proteinExistence type="predicted"/>
<dbReference type="SUPFAM" id="SSF103473">
    <property type="entry name" value="MFS general substrate transporter"/>
    <property type="match status" value="1"/>
</dbReference>